<dbReference type="CDD" id="cd00519">
    <property type="entry name" value="Lipase_3"/>
    <property type="match status" value="1"/>
</dbReference>
<comment type="caution">
    <text evidence="3">The sequence shown here is derived from an EMBL/GenBank/DDBJ whole genome shotgun (WGS) entry which is preliminary data.</text>
</comment>
<dbReference type="InterPro" id="IPR002921">
    <property type="entry name" value="Fungal_lipase-type"/>
</dbReference>
<keyword evidence="4" id="KW-1185">Reference proteome</keyword>
<feature type="domain" description="Fungal lipase-type" evidence="2">
    <location>
        <begin position="84"/>
        <end position="214"/>
    </location>
</feature>
<dbReference type="InterPro" id="IPR051218">
    <property type="entry name" value="Sec_MonoDiacylglyc_Lipase"/>
</dbReference>
<evidence type="ECO:0000313" key="3">
    <source>
        <dbReference type="EMBL" id="CAD8086942.1"/>
    </source>
</evidence>
<proteinExistence type="predicted"/>
<gene>
    <name evidence="3" type="ORF">PPRIM_AZ9-3.1.T0770173</name>
</gene>
<reference evidence="3" key="1">
    <citation type="submission" date="2021-01" db="EMBL/GenBank/DDBJ databases">
        <authorList>
            <consortium name="Genoscope - CEA"/>
            <person name="William W."/>
        </authorList>
    </citation>
    <scope>NUCLEOTIDE SEQUENCE</scope>
</reference>
<evidence type="ECO:0000313" key="4">
    <source>
        <dbReference type="Proteomes" id="UP000688137"/>
    </source>
</evidence>
<accession>A0A8S1N4I6</accession>
<dbReference type="GO" id="GO:0006629">
    <property type="term" value="P:lipid metabolic process"/>
    <property type="evidence" value="ECO:0007669"/>
    <property type="project" value="InterPro"/>
</dbReference>
<dbReference type="OMA" id="IQNWIEN"/>
<dbReference type="Pfam" id="PF01764">
    <property type="entry name" value="Lipase_3"/>
    <property type="match status" value="1"/>
</dbReference>
<protein>
    <recommendedName>
        <fullName evidence="2">Fungal lipase-type domain-containing protein</fullName>
    </recommendedName>
</protein>
<feature type="chain" id="PRO_5035895413" description="Fungal lipase-type domain-containing protein" evidence="1">
    <location>
        <begin position="18"/>
        <end position="270"/>
    </location>
</feature>
<organism evidence="3 4">
    <name type="scientific">Paramecium primaurelia</name>
    <dbReference type="NCBI Taxonomy" id="5886"/>
    <lineage>
        <taxon>Eukaryota</taxon>
        <taxon>Sar</taxon>
        <taxon>Alveolata</taxon>
        <taxon>Ciliophora</taxon>
        <taxon>Intramacronucleata</taxon>
        <taxon>Oligohymenophorea</taxon>
        <taxon>Peniculida</taxon>
        <taxon>Parameciidae</taxon>
        <taxon>Paramecium</taxon>
    </lineage>
</organism>
<name>A0A8S1N4I6_PARPR</name>
<dbReference type="EMBL" id="CAJJDM010000080">
    <property type="protein sequence ID" value="CAD8086942.1"/>
    <property type="molecule type" value="Genomic_DNA"/>
</dbReference>
<sequence length="270" mass="30059">MTSSRILLLVLVATASAFTYNEAIAKEYAALSFASYCPNAAIHNWSVGYVSRSYPDLTNIEVFENLVSGTKGYIAYNKKESAIVVIFRGSSNIQNWIENISFGKTDYNTACKCKVHTGFHDAFLSLKPKLDTLFPGYVTKYPYAAIHVGGHSLGGAMATLYALQLAEQGKTVHLFSYGSPRVGDPDFYDWFTKYTKITHFRVVHQNDTVPHLPLYAMGFYHQDREIWYHDGTHTVCAATRGEDKTCSYTVKSTSNADHSTYIGLSSSVDC</sequence>
<evidence type="ECO:0000256" key="1">
    <source>
        <dbReference type="SAM" id="SignalP"/>
    </source>
</evidence>
<feature type="signal peptide" evidence="1">
    <location>
        <begin position="1"/>
        <end position="17"/>
    </location>
</feature>
<dbReference type="Proteomes" id="UP000688137">
    <property type="component" value="Unassembled WGS sequence"/>
</dbReference>
<dbReference type="AlphaFoldDB" id="A0A8S1N4I6"/>
<keyword evidence="1" id="KW-0732">Signal</keyword>
<dbReference type="PANTHER" id="PTHR45856">
    <property type="entry name" value="ALPHA/BETA-HYDROLASES SUPERFAMILY PROTEIN"/>
    <property type="match status" value="1"/>
</dbReference>
<evidence type="ECO:0000259" key="2">
    <source>
        <dbReference type="Pfam" id="PF01764"/>
    </source>
</evidence>
<dbReference type="PANTHER" id="PTHR45856:SF25">
    <property type="entry name" value="FUNGAL LIPASE-LIKE DOMAIN-CONTAINING PROTEIN"/>
    <property type="match status" value="1"/>
</dbReference>